<name>A0ABP4QXW5_9ACTN</name>
<dbReference type="NCBIfam" id="NF047398">
    <property type="entry name" value="AAA_KGGVGR"/>
    <property type="match status" value="1"/>
</dbReference>
<feature type="region of interest" description="Disordered" evidence="1">
    <location>
        <begin position="461"/>
        <end position="481"/>
    </location>
</feature>
<evidence type="ECO:0000259" key="2">
    <source>
        <dbReference type="Pfam" id="PF00931"/>
    </source>
</evidence>
<dbReference type="InterPro" id="IPR053137">
    <property type="entry name" value="NLR-like"/>
</dbReference>
<accession>A0ABP4QXW5</accession>
<reference evidence="6" key="1">
    <citation type="journal article" date="2019" name="Int. J. Syst. Evol. Microbiol.">
        <title>The Global Catalogue of Microorganisms (GCM) 10K type strain sequencing project: providing services to taxonomists for standard genome sequencing and annotation.</title>
        <authorList>
            <consortium name="The Broad Institute Genomics Platform"/>
            <consortium name="The Broad Institute Genome Sequencing Center for Infectious Disease"/>
            <person name="Wu L."/>
            <person name="Ma J."/>
        </authorList>
    </citation>
    <scope>NUCLEOTIDE SEQUENCE [LARGE SCALE GENOMIC DNA]</scope>
    <source>
        <strain evidence="6">JCM 13929</strain>
    </source>
</reference>
<feature type="domain" description="NB-ARC" evidence="2">
    <location>
        <begin position="502"/>
        <end position="662"/>
    </location>
</feature>
<dbReference type="Pfam" id="PF13424">
    <property type="entry name" value="TPR_12"/>
    <property type="match status" value="4"/>
</dbReference>
<dbReference type="SUPFAM" id="SSF52540">
    <property type="entry name" value="P-loop containing nucleoside triphosphate hydrolases"/>
    <property type="match status" value="2"/>
</dbReference>
<dbReference type="PANTHER" id="PTHR46082:SF6">
    <property type="entry name" value="AAA+ ATPASE DOMAIN-CONTAINING PROTEIN-RELATED"/>
    <property type="match status" value="1"/>
</dbReference>
<dbReference type="Proteomes" id="UP001500064">
    <property type="component" value="Unassembled WGS sequence"/>
</dbReference>
<dbReference type="Gene3D" id="3.40.50.300">
    <property type="entry name" value="P-loop containing nucleotide triphosphate hydrolases"/>
    <property type="match status" value="2"/>
</dbReference>
<dbReference type="InterPro" id="IPR035897">
    <property type="entry name" value="Toll_tir_struct_dom_sf"/>
</dbReference>
<dbReference type="InterPro" id="IPR011990">
    <property type="entry name" value="TPR-like_helical_dom_sf"/>
</dbReference>
<dbReference type="Pfam" id="PF13676">
    <property type="entry name" value="TIR_2"/>
    <property type="match status" value="1"/>
</dbReference>
<evidence type="ECO:0000313" key="5">
    <source>
        <dbReference type="EMBL" id="GAA1627728.1"/>
    </source>
</evidence>
<evidence type="ECO:0000259" key="4">
    <source>
        <dbReference type="Pfam" id="PF25000"/>
    </source>
</evidence>
<dbReference type="PANTHER" id="PTHR46082">
    <property type="entry name" value="ATP/GTP-BINDING PROTEIN-RELATED"/>
    <property type="match status" value="1"/>
</dbReference>
<dbReference type="InterPro" id="IPR056681">
    <property type="entry name" value="DUF7779"/>
</dbReference>
<evidence type="ECO:0008006" key="7">
    <source>
        <dbReference type="Google" id="ProtNLM"/>
    </source>
</evidence>
<dbReference type="Pfam" id="PF13374">
    <property type="entry name" value="TPR_10"/>
    <property type="match status" value="1"/>
</dbReference>
<proteinExistence type="predicted"/>
<dbReference type="InterPro" id="IPR000157">
    <property type="entry name" value="TIR_dom"/>
</dbReference>
<dbReference type="EMBL" id="BAAAMU010000014">
    <property type="protein sequence ID" value="GAA1627728.1"/>
    <property type="molecule type" value="Genomic_DNA"/>
</dbReference>
<organism evidence="5 6">
    <name type="scientific">Nonomuraea maheshkhaliensis</name>
    <dbReference type="NCBI Taxonomy" id="419590"/>
    <lineage>
        <taxon>Bacteria</taxon>
        <taxon>Bacillati</taxon>
        <taxon>Actinomycetota</taxon>
        <taxon>Actinomycetes</taxon>
        <taxon>Streptosporangiales</taxon>
        <taxon>Streptosporangiaceae</taxon>
        <taxon>Nonomuraea</taxon>
    </lineage>
</organism>
<sequence>MMTEARNGRIITFYSYKGGTGRTMALSNVAWILAANGHRVLTVDWDLESPGLHKFFRPFLDSDKIVSTPGVIELITEYAWAARRNESRPDDWHRDYARVRQHVVSIDWDDFPGDGSIDFLSAGRQNRDYSSLVARFDWDTFYDSYGGGQFLDAMRDDMSAEYDYVLIDSRTGVSDISDITTEHFPHVLVTCFTLSDQSIEGASDVATQVADRFPARGIRILPVPMRVDDAEKEKLDAGRAFARSKFARFPTGMSRDEAITYWGAVEIPYKPFYAYEETLATFGDAPGSPASLLAAYERLADVISDGEVRGLPAMKEETRKHYRDLFRRRRPATLMDVYISYVPEDRLWYDWIKAVLVGAGLRVHPHPLTGQDEEGARNPGSIDDAARILALLSPAYLRSAQAREIWQSMSGVQLTESRGQLIPVRIADVRLSMPYADPTPLDLVRLEEEQAKAALLRTLDRPGQPTETTGAVAGPRYPGRQPTVLDLPTRNATFTGRGEVLQRLREQLVGEGGGSQTVVTQAALYGLGGVGKTQLAIEYAHRYMADYDVVWWISAEQSELLNGAMANLAVRLGLRVGDNVAEAAQAARDALRRGEPYKRWLLIFDNADNPVELRDYLPGGPSGHVLITSRHQAWEQAALPLQIDVFTREESLEHLRRRVPSMTDDEAGRVAEALGDLPLAIEQAGAWLQETGMDVDEYVETLNRQPAATLALGETLNYPKPVVLTWNVSFDRLRERSPAAVRLLELLSYFAPEPVSLSMLYGDETVKCLLKYDDTLRDKIMIGRLVRELSRFALAKVDQRDNSVQVHRLVQAVLRDRMTADEQEDTMHDVHRILLGARPREGDTDDPENWSRFDEIWPHLAPSQADDCDEEETRQLLIDRVRYWWKRGEFDRALDMGRRLEQAWINKLGNVDRQTLFLRFQMANVLRQQGKYQEACDLDRAIMEDQLNVLPKPHPHTLMTAAGLAADLRALGQLQESLQMEQESYDQTRELFVDDHPRTLTAANNLAVALRHVGQINEARRLDQETLDRRRAVIGSDHPYTLSSQLSLALDIREAGEYLKAAELLRDVLNRYQRVLGNDFVDTLRAARNLAVALRKAGALTEAGQLTESTLERYVQHYGTDYPDTVICRLNLAGDLGDAGDWEAARRLAEEVLDTFEATLGPTKPYTLIAANNLVIYQRETGDVAGAYSLGTRTLNRFTDTLGKEHPFRLVCAINVANCLADLGKYDQAESMERELLTALRDAPGRGPLHPDTLACEANLAVTLRDLRRADEARELREAVLVHLRRVLGEAHPLINAVLDWRRVSRDLDPLPW</sequence>
<gene>
    <name evidence="5" type="ORF">GCM10009733_025610</name>
</gene>
<evidence type="ECO:0000259" key="3">
    <source>
        <dbReference type="Pfam" id="PF13676"/>
    </source>
</evidence>
<dbReference type="InterPro" id="IPR002182">
    <property type="entry name" value="NB-ARC"/>
</dbReference>
<evidence type="ECO:0000313" key="6">
    <source>
        <dbReference type="Proteomes" id="UP001500064"/>
    </source>
</evidence>
<feature type="domain" description="TIR" evidence="3">
    <location>
        <begin position="337"/>
        <end position="450"/>
    </location>
</feature>
<dbReference type="NCBIfam" id="NF040586">
    <property type="entry name" value="FxSxx_TPR"/>
    <property type="match status" value="1"/>
</dbReference>
<keyword evidence="6" id="KW-1185">Reference proteome</keyword>
<dbReference type="SUPFAM" id="SSF52200">
    <property type="entry name" value="Toll/Interleukin receptor TIR domain"/>
    <property type="match status" value="1"/>
</dbReference>
<dbReference type="Gene3D" id="1.25.40.10">
    <property type="entry name" value="Tetratricopeptide repeat domain"/>
    <property type="match status" value="2"/>
</dbReference>
<feature type="domain" description="DUF7779" evidence="4">
    <location>
        <begin position="734"/>
        <end position="822"/>
    </location>
</feature>
<comment type="caution">
    <text evidence="5">The sequence shown here is derived from an EMBL/GenBank/DDBJ whole genome shotgun (WGS) entry which is preliminary data.</text>
</comment>
<dbReference type="Pfam" id="PF00931">
    <property type="entry name" value="NB-ARC"/>
    <property type="match status" value="1"/>
</dbReference>
<dbReference type="SUPFAM" id="SSF48452">
    <property type="entry name" value="TPR-like"/>
    <property type="match status" value="3"/>
</dbReference>
<dbReference type="Gene3D" id="3.40.50.10140">
    <property type="entry name" value="Toll/interleukin-1 receptor homology (TIR) domain"/>
    <property type="match status" value="1"/>
</dbReference>
<evidence type="ECO:0000256" key="1">
    <source>
        <dbReference type="SAM" id="MobiDB-lite"/>
    </source>
</evidence>
<dbReference type="InterPro" id="IPR027417">
    <property type="entry name" value="P-loop_NTPase"/>
</dbReference>
<protein>
    <recommendedName>
        <fullName evidence="7">Tetratricopeptide repeat protein</fullName>
    </recommendedName>
</protein>
<dbReference type="Pfam" id="PF25000">
    <property type="entry name" value="DUF7779"/>
    <property type="match status" value="1"/>
</dbReference>